<dbReference type="EMBL" id="OX597822">
    <property type="protein sequence ID" value="CAI9727787.1"/>
    <property type="molecule type" value="Genomic_DNA"/>
</dbReference>
<gene>
    <name evidence="1" type="ORF">OCTVUL_1B023911</name>
</gene>
<evidence type="ECO:0000313" key="2">
    <source>
        <dbReference type="Proteomes" id="UP001162480"/>
    </source>
</evidence>
<dbReference type="Proteomes" id="UP001162480">
    <property type="component" value="Chromosome 9"/>
</dbReference>
<accession>A0AA36B6V9</accession>
<keyword evidence="2" id="KW-1185">Reference proteome</keyword>
<organism evidence="1 2">
    <name type="scientific">Octopus vulgaris</name>
    <name type="common">Common octopus</name>
    <dbReference type="NCBI Taxonomy" id="6645"/>
    <lineage>
        <taxon>Eukaryota</taxon>
        <taxon>Metazoa</taxon>
        <taxon>Spiralia</taxon>
        <taxon>Lophotrochozoa</taxon>
        <taxon>Mollusca</taxon>
        <taxon>Cephalopoda</taxon>
        <taxon>Coleoidea</taxon>
        <taxon>Octopodiformes</taxon>
        <taxon>Octopoda</taxon>
        <taxon>Incirrata</taxon>
        <taxon>Octopodidae</taxon>
        <taxon>Octopus</taxon>
    </lineage>
</organism>
<evidence type="ECO:0000313" key="1">
    <source>
        <dbReference type="EMBL" id="CAI9727787.1"/>
    </source>
</evidence>
<proteinExistence type="predicted"/>
<reference evidence="1" key="1">
    <citation type="submission" date="2023-08" db="EMBL/GenBank/DDBJ databases">
        <authorList>
            <person name="Alioto T."/>
            <person name="Alioto T."/>
            <person name="Gomez Garrido J."/>
        </authorList>
    </citation>
    <scope>NUCLEOTIDE SEQUENCE</scope>
</reference>
<protein>
    <submittedName>
        <fullName evidence="1">Uncharacterized protein</fullName>
    </submittedName>
</protein>
<sequence>MLLISNIYEIDSADVDLSALVVYSIATFGGSGRETVINFGGDGGCGGSGDGGFDRSDSDISSGVVIISETLAISMRQRYGFIVN</sequence>
<dbReference type="AlphaFoldDB" id="A0AA36B6V9"/>
<name>A0AA36B6V9_OCTVU</name>